<keyword evidence="1" id="KW-1133">Transmembrane helix</keyword>
<name>A0A074N1B1_9SPHN</name>
<dbReference type="AlphaFoldDB" id="A0A074N1B1"/>
<keyword evidence="1" id="KW-0812">Transmembrane</keyword>
<evidence type="ECO:0000256" key="1">
    <source>
        <dbReference type="SAM" id="Phobius"/>
    </source>
</evidence>
<dbReference type="PROSITE" id="PS51257">
    <property type="entry name" value="PROKAR_LIPOPROTEIN"/>
    <property type="match status" value="1"/>
</dbReference>
<organism evidence="2 3">
    <name type="scientific">Erythrobacter litoralis</name>
    <dbReference type="NCBI Taxonomy" id="39960"/>
    <lineage>
        <taxon>Bacteria</taxon>
        <taxon>Pseudomonadati</taxon>
        <taxon>Pseudomonadota</taxon>
        <taxon>Alphaproteobacteria</taxon>
        <taxon>Sphingomonadales</taxon>
        <taxon>Erythrobacteraceae</taxon>
        <taxon>Erythrobacter/Porphyrobacter group</taxon>
        <taxon>Erythrobacter</taxon>
    </lineage>
</organism>
<proteinExistence type="predicted"/>
<accession>A0A074N1B1</accession>
<sequence length="246" mass="29296">MREPRPPGMLLSWVSCGLCIMAFSSRFMPGKRRTRRFVPEIGYRLPRFQWLARACLPGARFSGLSRLSVGAEGPMFHKRWKEGDPLPRIMRSARWRSILVVLLCAGFFAFSYYSIDARFVPENSPEKDFWNGVFWMTVSGICFAAFLPSVFVPTRVTMDSEGFTVRNFWRGEKIYRWKDIAHFDITPGSYPMVYWLDKVRKERRWRHIYDHDHRLPSALWQHRPMDRFLILSGWLDEYNERQAKRR</sequence>
<comment type="caution">
    <text evidence="2">The sequence shown here is derived from an EMBL/GenBank/DDBJ whole genome shotgun (WGS) entry which is preliminary data.</text>
</comment>
<feature type="transmembrane region" description="Helical" evidence="1">
    <location>
        <begin position="6"/>
        <end position="27"/>
    </location>
</feature>
<dbReference type="EMBL" id="JMIX01000003">
    <property type="protein sequence ID" value="KEO98725.1"/>
    <property type="molecule type" value="Genomic_DNA"/>
</dbReference>
<keyword evidence="1" id="KW-0472">Membrane</keyword>
<keyword evidence="3" id="KW-1185">Reference proteome</keyword>
<reference evidence="2 3" key="1">
    <citation type="submission" date="2014-04" db="EMBL/GenBank/DDBJ databases">
        <title>A comprehensive comparison of genomes of Erythrobacter spp. Strains.</title>
        <authorList>
            <person name="Zheng Q."/>
        </authorList>
    </citation>
    <scope>NUCLEOTIDE SEQUENCE [LARGE SCALE GENOMIC DNA]</scope>
    <source>
        <strain evidence="2 3">DSM 8509</strain>
    </source>
</reference>
<evidence type="ECO:0000313" key="2">
    <source>
        <dbReference type="EMBL" id="KEO98725.1"/>
    </source>
</evidence>
<dbReference type="Proteomes" id="UP000027866">
    <property type="component" value="Unassembled WGS sequence"/>
</dbReference>
<feature type="transmembrane region" description="Helical" evidence="1">
    <location>
        <begin position="95"/>
        <end position="113"/>
    </location>
</feature>
<gene>
    <name evidence="2" type="ORF">EH32_06360</name>
</gene>
<protein>
    <submittedName>
        <fullName evidence="2">Uncharacterized protein</fullName>
    </submittedName>
</protein>
<feature type="transmembrane region" description="Helical" evidence="1">
    <location>
        <begin position="133"/>
        <end position="152"/>
    </location>
</feature>
<evidence type="ECO:0000313" key="3">
    <source>
        <dbReference type="Proteomes" id="UP000027866"/>
    </source>
</evidence>